<evidence type="ECO:0000256" key="1">
    <source>
        <dbReference type="SAM" id="Phobius"/>
    </source>
</evidence>
<keyword evidence="1" id="KW-0812">Transmembrane</keyword>
<dbReference type="STRING" id="517418.Ctha_2170"/>
<reference evidence="2 3" key="1">
    <citation type="submission" date="2008-06" db="EMBL/GenBank/DDBJ databases">
        <title>Complete sequence of Chloroherpeton thalassium ATCC 35110.</title>
        <authorList>
            <consortium name="US DOE Joint Genome Institute"/>
            <person name="Lucas S."/>
            <person name="Copeland A."/>
            <person name="Lapidus A."/>
            <person name="Glavina del Rio T."/>
            <person name="Dalin E."/>
            <person name="Tice H."/>
            <person name="Bruce D."/>
            <person name="Goodwin L."/>
            <person name="Pitluck S."/>
            <person name="Schmutz J."/>
            <person name="Larimer F."/>
            <person name="Land M."/>
            <person name="Hauser L."/>
            <person name="Kyrpides N."/>
            <person name="Mikhailova N."/>
            <person name="Liu Z."/>
            <person name="Li T."/>
            <person name="Zhao F."/>
            <person name="Overmann J."/>
            <person name="Bryant D.A."/>
            <person name="Richardson P."/>
        </authorList>
    </citation>
    <scope>NUCLEOTIDE SEQUENCE [LARGE SCALE GENOMIC DNA]</scope>
    <source>
        <strain evidence="3">ATCC 35110 / GB-78</strain>
    </source>
</reference>
<feature type="transmembrane region" description="Helical" evidence="1">
    <location>
        <begin position="60"/>
        <end position="80"/>
    </location>
</feature>
<proteinExistence type="predicted"/>
<dbReference type="PANTHER" id="PTHR30188:SF4">
    <property type="entry name" value="PROTEIN TRIGALACTOSYLDIACYLGLYCEROL 1, CHLOROPLASTIC"/>
    <property type="match status" value="1"/>
</dbReference>
<protein>
    <recommendedName>
        <fullName evidence="4">ABC transporter permease</fullName>
    </recommendedName>
</protein>
<evidence type="ECO:0000313" key="2">
    <source>
        <dbReference type="EMBL" id="ACF14621.1"/>
    </source>
</evidence>
<feature type="transmembrane region" description="Helical" evidence="1">
    <location>
        <begin position="199"/>
        <end position="222"/>
    </location>
</feature>
<feature type="transmembrane region" description="Helical" evidence="1">
    <location>
        <begin position="92"/>
        <end position="115"/>
    </location>
</feature>
<dbReference type="HOGENOM" id="CLU_045686_3_0_10"/>
<dbReference type="GO" id="GO:0043190">
    <property type="term" value="C:ATP-binding cassette (ABC) transporter complex"/>
    <property type="evidence" value="ECO:0007669"/>
    <property type="project" value="InterPro"/>
</dbReference>
<accession>B3QVW7</accession>
<dbReference type="AlphaFoldDB" id="B3QVW7"/>
<dbReference type="PANTHER" id="PTHR30188">
    <property type="entry name" value="ABC TRANSPORTER PERMEASE PROTEIN-RELATED"/>
    <property type="match status" value="1"/>
</dbReference>
<feature type="transmembrane region" description="Helical" evidence="1">
    <location>
        <begin position="158"/>
        <end position="179"/>
    </location>
</feature>
<dbReference type="eggNOG" id="COG0767">
    <property type="taxonomic scope" value="Bacteria"/>
</dbReference>
<sequence>MLVADSFLEQLGQNVRSSLRAYITFLSFAAAVIASFPKFFKQTQVGYLVLLRQVLFTGYEALSIVVLISVSIGGLIILEGYSILANFGQSDLLYVILVSVITRELSNLLTAFIIVARSGTAIATELGNMVVNHEIDALLSIGISPISYLVVPRTIGVVVSLLVLNVYFNITGILGGWMVSNWFYPIDFNVFFSKLLAKLTLVDISASILKSMLFGFAIAIISSFHGLQVNFASTEVPQRTIRAVVYSLTMVVIIDVAVVVLIYL</sequence>
<dbReference type="KEGG" id="cts:Ctha_2170"/>
<keyword evidence="3" id="KW-1185">Reference proteome</keyword>
<dbReference type="InterPro" id="IPR030802">
    <property type="entry name" value="Permease_MalE"/>
</dbReference>
<dbReference type="OrthoDB" id="9810518at2"/>
<dbReference type="GO" id="GO:0005548">
    <property type="term" value="F:phospholipid transporter activity"/>
    <property type="evidence" value="ECO:0007669"/>
    <property type="project" value="TreeGrafter"/>
</dbReference>
<keyword evidence="1" id="KW-0472">Membrane</keyword>
<organism evidence="2 3">
    <name type="scientific">Chloroherpeton thalassium (strain ATCC 35110 / GB-78)</name>
    <dbReference type="NCBI Taxonomy" id="517418"/>
    <lineage>
        <taxon>Bacteria</taxon>
        <taxon>Pseudomonadati</taxon>
        <taxon>Chlorobiota</taxon>
        <taxon>Chlorobiia</taxon>
        <taxon>Chlorobiales</taxon>
        <taxon>Chloroherpetonaceae</taxon>
        <taxon>Chloroherpeton</taxon>
    </lineage>
</organism>
<gene>
    <name evidence="2" type="ordered locus">Ctha_2170</name>
</gene>
<evidence type="ECO:0000313" key="3">
    <source>
        <dbReference type="Proteomes" id="UP000001208"/>
    </source>
</evidence>
<evidence type="ECO:0008006" key="4">
    <source>
        <dbReference type="Google" id="ProtNLM"/>
    </source>
</evidence>
<keyword evidence="1" id="KW-1133">Transmembrane helix</keyword>
<dbReference type="EMBL" id="CP001100">
    <property type="protein sequence ID" value="ACF14621.1"/>
    <property type="molecule type" value="Genomic_DNA"/>
</dbReference>
<name>B3QVW7_CHLT3</name>
<dbReference type="Pfam" id="PF02405">
    <property type="entry name" value="MlaE"/>
    <property type="match status" value="1"/>
</dbReference>
<dbReference type="Proteomes" id="UP000001208">
    <property type="component" value="Chromosome"/>
</dbReference>
<feature type="transmembrane region" description="Helical" evidence="1">
    <location>
        <begin position="21"/>
        <end position="40"/>
    </location>
</feature>
<feature type="transmembrane region" description="Helical" evidence="1">
    <location>
        <begin position="243"/>
        <end position="263"/>
    </location>
</feature>